<dbReference type="Proteomes" id="UP000000753">
    <property type="component" value="Chromosome"/>
</dbReference>
<name>B8CL90_SHEPW</name>
<comment type="similarity">
    <text evidence="1">Belongs to the glycosyl hydrolase 16 family.</text>
</comment>
<dbReference type="InterPro" id="IPR000757">
    <property type="entry name" value="Beta-glucanase-like"/>
</dbReference>
<evidence type="ECO:0000313" key="3">
    <source>
        <dbReference type="EMBL" id="ACJ28416.1"/>
    </source>
</evidence>
<sequence length="358" mass="40076">MQLFLPHKGCSPLGNLPTSLCVMVVFVLILVGCHSQTRFDEKGWQLVWNDEFDGASIDLSKWSHEVNCYGGGNSEAQCYTANAGNSYVANGSLHIVAIKEQYSGPADKDDHPNYDADDKSVTKDYTSARLRTLGKGDWRYGRFEVRAKFPKGQGTWGAAWMLPTDWVYGEWASSGEIDIVEAVNLGTVSDEYLASHKQPQARLLETRIHGTLHYGKEWPENVYSGQSYRLVGHENPADGFHVYAIEWEQGEIRWYMDGKHYATQTAQGWYSEPVTGVLAENDAPFNQHFHFIVNLAVGGDWAGTVNEKGVDASIFPQAFEIDYVRVYRCSVAVETGKGCADIQEDAVMVEGKFDEREF</sequence>
<dbReference type="AlphaFoldDB" id="B8CL90"/>
<keyword evidence="4" id="KW-1185">Reference proteome</keyword>
<dbReference type="Gene3D" id="2.60.120.200">
    <property type="match status" value="1"/>
</dbReference>
<proteinExistence type="inferred from homology"/>
<reference evidence="3 4" key="1">
    <citation type="journal article" date="2008" name="PLoS ONE">
        <title>Environmental adaptation: genomic analysis of the piezotolerant and psychrotolerant deep-sea iron reducing bacterium Shewanella piezotolerans WP3.</title>
        <authorList>
            <person name="Wang F."/>
            <person name="Wang J."/>
            <person name="Jian H."/>
            <person name="Zhang B."/>
            <person name="Li S."/>
            <person name="Wang F."/>
            <person name="Zeng X."/>
            <person name="Gao L."/>
            <person name="Bartlett D.H."/>
            <person name="Yu J."/>
            <person name="Hu S."/>
            <person name="Xiao X."/>
        </authorList>
    </citation>
    <scope>NUCLEOTIDE SEQUENCE [LARGE SCALE GENOMIC DNA]</scope>
    <source>
        <strain evidence="4">WP3 / JCM 13877</strain>
    </source>
</reference>
<dbReference type="CDD" id="cd08023">
    <property type="entry name" value="GH16_laminarinase_like"/>
    <property type="match status" value="1"/>
</dbReference>
<evidence type="ECO:0000256" key="1">
    <source>
        <dbReference type="ARBA" id="ARBA00006865"/>
    </source>
</evidence>
<dbReference type="HOGENOM" id="CLU_019533_0_1_6"/>
<dbReference type="CAZy" id="GH16">
    <property type="family name" value="Glycoside Hydrolase Family 16"/>
</dbReference>
<dbReference type="STRING" id="225849.swp_1638"/>
<dbReference type="EMBL" id="CP000472">
    <property type="protein sequence ID" value="ACJ28416.1"/>
    <property type="molecule type" value="Genomic_DNA"/>
</dbReference>
<organism evidence="3 4">
    <name type="scientific">Shewanella piezotolerans (strain WP3 / JCM 13877)</name>
    <dbReference type="NCBI Taxonomy" id="225849"/>
    <lineage>
        <taxon>Bacteria</taxon>
        <taxon>Pseudomonadati</taxon>
        <taxon>Pseudomonadota</taxon>
        <taxon>Gammaproteobacteria</taxon>
        <taxon>Alteromonadales</taxon>
        <taxon>Shewanellaceae</taxon>
        <taxon>Shewanella</taxon>
    </lineage>
</organism>
<dbReference type="PANTHER" id="PTHR10963:SF55">
    <property type="entry name" value="GLYCOSIDE HYDROLASE FAMILY 16 PROTEIN"/>
    <property type="match status" value="1"/>
</dbReference>
<dbReference type="GO" id="GO:0005975">
    <property type="term" value="P:carbohydrate metabolic process"/>
    <property type="evidence" value="ECO:0007669"/>
    <property type="project" value="InterPro"/>
</dbReference>
<dbReference type="Pfam" id="PF00722">
    <property type="entry name" value="Glyco_hydro_16"/>
    <property type="match status" value="1"/>
</dbReference>
<evidence type="ECO:0000259" key="2">
    <source>
        <dbReference type="PROSITE" id="PS51762"/>
    </source>
</evidence>
<dbReference type="eggNOG" id="COG2273">
    <property type="taxonomic scope" value="Bacteria"/>
</dbReference>
<evidence type="ECO:0000313" key="4">
    <source>
        <dbReference type="Proteomes" id="UP000000753"/>
    </source>
</evidence>
<dbReference type="SUPFAM" id="SSF49899">
    <property type="entry name" value="Concanavalin A-like lectins/glucanases"/>
    <property type="match status" value="1"/>
</dbReference>
<dbReference type="KEGG" id="swp:swp_1638"/>
<feature type="domain" description="GH16" evidence="2">
    <location>
        <begin position="11"/>
        <end position="332"/>
    </location>
</feature>
<dbReference type="GO" id="GO:0004553">
    <property type="term" value="F:hydrolase activity, hydrolyzing O-glycosyl compounds"/>
    <property type="evidence" value="ECO:0007669"/>
    <property type="project" value="InterPro"/>
</dbReference>
<gene>
    <name evidence="3" type="ordered locus">swp_1638</name>
</gene>
<dbReference type="InterPro" id="IPR013320">
    <property type="entry name" value="ConA-like_dom_sf"/>
</dbReference>
<dbReference type="PROSITE" id="PS51762">
    <property type="entry name" value="GH16_2"/>
    <property type="match status" value="1"/>
</dbReference>
<accession>B8CL90</accession>
<dbReference type="RefSeq" id="WP_020911794.1">
    <property type="nucleotide sequence ID" value="NC_011566.1"/>
</dbReference>
<dbReference type="PANTHER" id="PTHR10963">
    <property type="entry name" value="GLYCOSYL HYDROLASE-RELATED"/>
    <property type="match status" value="1"/>
</dbReference>
<protein>
    <submittedName>
        <fullName evidence="3">Glucan endo-1,3-beta-D-glucosidase</fullName>
    </submittedName>
</protein>
<dbReference type="InterPro" id="IPR050546">
    <property type="entry name" value="Glycosyl_Hydrlase_16"/>
</dbReference>